<sequence length="40" mass="4724">MLVVESGINGYHLEMHQKTIEKLKNNLIQDIFSIYKIAYQ</sequence>
<evidence type="ECO:0000313" key="2">
    <source>
        <dbReference type="Proteomes" id="UP000239549"/>
    </source>
</evidence>
<comment type="caution">
    <text evidence="1">The sequence shown here is derived from an EMBL/GenBank/DDBJ whole genome shotgun (WGS) entry which is preliminary data.</text>
</comment>
<dbReference type="AlphaFoldDB" id="A0A2L2X7T1"/>
<dbReference type="EMBL" id="BFAV01000019">
    <property type="protein sequence ID" value="GBF32257.1"/>
    <property type="molecule type" value="Genomic_DNA"/>
</dbReference>
<reference evidence="2" key="1">
    <citation type="submission" date="2018-02" db="EMBL/GenBank/DDBJ databases">
        <title>Genome sequence of Desulfocucumis palustris strain NAW-5.</title>
        <authorList>
            <person name="Watanabe M."/>
            <person name="Kojima H."/>
            <person name="Fukui M."/>
        </authorList>
    </citation>
    <scope>NUCLEOTIDE SEQUENCE [LARGE SCALE GENOMIC DNA]</scope>
    <source>
        <strain evidence="2">NAW-5</strain>
    </source>
</reference>
<dbReference type="RefSeq" id="WP_269433725.1">
    <property type="nucleotide sequence ID" value="NZ_BFAV01000019.1"/>
</dbReference>
<dbReference type="Proteomes" id="UP000239549">
    <property type="component" value="Unassembled WGS sequence"/>
</dbReference>
<keyword evidence="2" id="KW-1185">Reference proteome</keyword>
<name>A0A2L2X7T1_9FIRM</name>
<protein>
    <submittedName>
        <fullName evidence="1">Uncharacterized protein</fullName>
    </submittedName>
</protein>
<accession>A0A2L2X7T1</accession>
<proteinExistence type="predicted"/>
<organism evidence="1 2">
    <name type="scientific">Desulfocucumis palustris</name>
    <dbReference type="NCBI Taxonomy" id="1898651"/>
    <lineage>
        <taxon>Bacteria</taxon>
        <taxon>Bacillati</taxon>
        <taxon>Bacillota</taxon>
        <taxon>Clostridia</taxon>
        <taxon>Eubacteriales</taxon>
        <taxon>Desulfocucumaceae</taxon>
        <taxon>Desulfocucumis</taxon>
    </lineage>
</organism>
<evidence type="ECO:0000313" key="1">
    <source>
        <dbReference type="EMBL" id="GBF32257.1"/>
    </source>
</evidence>
<gene>
    <name evidence="1" type="ORF">DCCM_0450</name>
</gene>